<comment type="caution">
    <text evidence="1">The sequence shown here is derived from an EMBL/GenBank/DDBJ whole genome shotgun (WGS) entry which is preliminary data.</text>
</comment>
<protein>
    <submittedName>
        <fullName evidence="1">Uncharacterized protein</fullName>
    </submittedName>
</protein>
<evidence type="ECO:0000313" key="1">
    <source>
        <dbReference type="EMBL" id="PGS74161.1"/>
    </source>
</evidence>
<evidence type="ECO:0000313" key="2">
    <source>
        <dbReference type="Proteomes" id="UP000224203"/>
    </source>
</evidence>
<accession>A0A9X7GU69</accession>
<organism evidence="1 2">
    <name type="scientific">Bacillus cereus</name>
    <dbReference type="NCBI Taxonomy" id="1396"/>
    <lineage>
        <taxon>Bacteria</taxon>
        <taxon>Bacillati</taxon>
        <taxon>Bacillota</taxon>
        <taxon>Bacilli</taxon>
        <taxon>Bacillales</taxon>
        <taxon>Bacillaceae</taxon>
        <taxon>Bacillus</taxon>
        <taxon>Bacillus cereus group</taxon>
    </lineage>
</organism>
<dbReference type="Proteomes" id="UP000224203">
    <property type="component" value="Unassembled WGS sequence"/>
</dbReference>
<sequence length="178" mass="20618">MNEESKFKLERQTSLIRIENKELKMGMVPFDWTGKELPSRIEHLPEGYIGQPNFREWRPGRDTPNYLTYGPYFQPEYKCVINNLIFLIDCNYIQKENPKAPVFTVDCVDHNGKRADPWFRDTYHVDVLAPHEGGCMVYYKGSGIVIEPGMSIETRVFVHGNAVVRCFGLHWGIESTSL</sequence>
<gene>
    <name evidence="1" type="ORF">COC69_23355</name>
</gene>
<name>A0A9X7GU69_BACCE</name>
<proteinExistence type="predicted"/>
<dbReference type="AlphaFoldDB" id="A0A9X7GU69"/>
<reference evidence="1 2" key="1">
    <citation type="submission" date="2017-09" db="EMBL/GenBank/DDBJ databases">
        <title>Large-scale bioinformatics analysis of Bacillus genomes uncovers conserved roles of natural products in bacterial physiology.</title>
        <authorList>
            <consortium name="Agbiome Team Llc"/>
            <person name="Bleich R.M."/>
            <person name="Grubbs K.J."/>
            <person name="Santa Maria K.C."/>
            <person name="Allen S.E."/>
            <person name="Farag S."/>
            <person name="Shank E.A."/>
            <person name="Bowers A."/>
        </authorList>
    </citation>
    <scope>NUCLEOTIDE SEQUENCE [LARGE SCALE GENOMIC DNA]</scope>
    <source>
        <strain evidence="1 2">AFS041711</strain>
    </source>
</reference>
<dbReference type="EMBL" id="NULI01000138">
    <property type="protein sequence ID" value="PGS74161.1"/>
    <property type="molecule type" value="Genomic_DNA"/>
</dbReference>